<dbReference type="Proteomes" id="UP001242045">
    <property type="component" value="Unassembled WGS sequence"/>
</dbReference>
<evidence type="ECO:0000256" key="1">
    <source>
        <dbReference type="SAM" id="MobiDB-lite"/>
    </source>
</evidence>
<comment type="caution">
    <text evidence="3">The sequence shown here is derived from an EMBL/GenBank/DDBJ whole genome shotgun (WGS) entry which is preliminary data.</text>
</comment>
<keyword evidence="2" id="KW-0812">Transmembrane</keyword>
<protein>
    <submittedName>
        <fullName evidence="3">Small Trp-rich protein</fullName>
    </submittedName>
</protein>
<feature type="compositionally biased region" description="Basic and acidic residues" evidence="1">
    <location>
        <begin position="59"/>
        <end position="69"/>
    </location>
</feature>
<keyword evidence="2" id="KW-0472">Membrane</keyword>
<proteinExistence type="predicted"/>
<dbReference type="InterPro" id="IPR031044">
    <property type="entry name" value="Small_Trp_rich"/>
</dbReference>
<dbReference type="AlphaFoldDB" id="A0AAW8CZI8"/>
<dbReference type="EMBL" id="JAUSRD010000006">
    <property type="protein sequence ID" value="MDP9893888.1"/>
    <property type="molecule type" value="Genomic_DNA"/>
</dbReference>
<name>A0AAW8CZI8_9BURK</name>
<reference evidence="3" key="1">
    <citation type="submission" date="2023-07" db="EMBL/GenBank/DDBJ databases">
        <title>Sorghum-associated microbial communities from plants grown in Nebraska, USA.</title>
        <authorList>
            <person name="Schachtman D."/>
        </authorList>
    </citation>
    <scope>NUCLEOTIDE SEQUENCE</scope>
    <source>
        <strain evidence="3">DS3754</strain>
    </source>
</reference>
<evidence type="ECO:0000313" key="4">
    <source>
        <dbReference type="Proteomes" id="UP001242045"/>
    </source>
</evidence>
<gene>
    <name evidence="3" type="ORF">J2W31_003003</name>
</gene>
<feature type="transmembrane region" description="Helical" evidence="2">
    <location>
        <begin position="24"/>
        <end position="42"/>
    </location>
</feature>
<accession>A0AAW8CZI8</accession>
<feature type="compositionally biased region" description="Polar residues" evidence="1">
    <location>
        <begin position="70"/>
        <end position="84"/>
    </location>
</feature>
<sequence>MWFLLLGILSLALKYFEVGMVAGWSWWIVLSPFALAVAWWAWADSSGYTKRKVIERENRRKQARIDRQKTNMGVPTSNGQRPRR</sequence>
<organism evidence="3 4">
    <name type="scientific">Variovorax boronicumulans</name>
    <dbReference type="NCBI Taxonomy" id="436515"/>
    <lineage>
        <taxon>Bacteria</taxon>
        <taxon>Pseudomonadati</taxon>
        <taxon>Pseudomonadota</taxon>
        <taxon>Betaproteobacteria</taxon>
        <taxon>Burkholderiales</taxon>
        <taxon>Comamonadaceae</taxon>
        <taxon>Variovorax</taxon>
    </lineage>
</organism>
<evidence type="ECO:0000256" key="2">
    <source>
        <dbReference type="SAM" id="Phobius"/>
    </source>
</evidence>
<evidence type="ECO:0000313" key="3">
    <source>
        <dbReference type="EMBL" id="MDP9893888.1"/>
    </source>
</evidence>
<dbReference type="RefSeq" id="WP_013541815.1">
    <property type="nucleotide sequence ID" value="NZ_JAUSRD010000006.1"/>
</dbReference>
<feature type="region of interest" description="Disordered" evidence="1">
    <location>
        <begin position="59"/>
        <end position="84"/>
    </location>
</feature>
<keyword evidence="2" id="KW-1133">Transmembrane helix</keyword>
<dbReference type="NCBIfam" id="TIGR04438">
    <property type="entry name" value="small_Trp_rich"/>
    <property type="match status" value="1"/>
</dbReference>